<dbReference type="AlphaFoldDB" id="A0A3E5B8A8"/>
<comment type="caution">
    <text evidence="1">The sequence shown here is derived from an EMBL/GenBank/DDBJ whole genome shotgun (WGS) entry which is preliminary data.</text>
</comment>
<dbReference type="Proteomes" id="UP000260983">
    <property type="component" value="Unassembled WGS sequence"/>
</dbReference>
<gene>
    <name evidence="1" type="ORF">DXB65_14900</name>
</gene>
<protein>
    <recommendedName>
        <fullName evidence="3">DUF3791 domain-containing protein</fullName>
    </recommendedName>
</protein>
<evidence type="ECO:0008006" key="3">
    <source>
        <dbReference type="Google" id="ProtNLM"/>
    </source>
</evidence>
<name>A0A3E5B8A8_9BACE</name>
<dbReference type="RefSeq" id="WP_117724716.1">
    <property type="nucleotide sequence ID" value="NZ_QSUL01000010.1"/>
</dbReference>
<organism evidence="1 2">
    <name type="scientific">Bacteroides oleiciplenus</name>
    <dbReference type="NCBI Taxonomy" id="626931"/>
    <lineage>
        <taxon>Bacteria</taxon>
        <taxon>Pseudomonadati</taxon>
        <taxon>Bacteroidota</taxon>
        <taxon>Bacteroidia</taxon>
        <taxon>Bacteroidales</taxon>
        <taxon>Bacteroidaceae</taxon>
        <taxon>Bacteroides</taxon>
    </lineage>
</organism>
<proteinExistence type="predicted"/>
<reference evidence="1 2" key="1">
    <citation type="submission" date="2018-08" db="EMBL/GenBank/DDBJ databases">
        <title>A genome reference for cultivated species of the human gut microbiota.</title>
        <authorList>
            <person name="Zou Y."/>
            <person name="Xue W."/>
            <person name="Luo G."/>
        </authorList>
    </citation>
    <scope>NUCLEOTIDE SEQUENCE [LARGE SCALE GENOMIC DNA]</scope>
    <source>
        <strain evidence="1 2">OM05-15BH</strain>
    </source>
</reference>
<evidence type="ECO:0000313" key="2">
    <source>
        <dbReference type="Proteomes" id="UP000260983"/>
    </source>
</evidence>
<sequence>MNNETQFLIDSLVERLVVWTMEEFNLSLQEALSVVYNSQLYEKILDVETGLYYQSSRYNYNLLRREITLGKIA</sequence>
<accession>A0A3E5B8A8</accession>
<dbReference type="EMBL" id="QSUL01000010">
    <property type="protein sequence ID" value="RGN33773.1"/>
    <property type="molecule type" value="Genomic_DNA"/>
</dbReference>
<evidence type="ECO:0000313" key="1">
    <source>
        <dbReference type="EMBL" id="RGN33773.1"/>
    </source>
</evidence>